<evidence type="ECO:0000313" key="2">
    <source>
        <dbReference type="Proteomes" id="UP000031643"/>
    </source>
</evidence>
<dbReference type="Proteomes" id="UP000031643">
    <property type="component" value="Chromosome"/>
</dbReference>
<reference evidence="1 2" key="1">
    <citation type="submission" date="2014-09" db="EMBL/GenBank/DDBJ databases">
        <title>Genome sequencing of Methyloceanibacter caenitepidi Gela4.</title>
        <authorList>
            <person name="Takeuchi M."/>
            <person name="Susumu S."/>
            <person name="Kamagata Y."/>
            <person name="Oshima K."/>
            <person name="Hattori M."/>
            <person name="Iwasaki W."/>
        </authorList>
    </citation>
    <scope>NUCLEOTIDE SEQUENCE [LARGE SCALE GENOMIC DNA]</scope>
    <source>
        <strain evidence="1 2">Gela4</strain>
    </source>
</reference>
<proteinExistence type="predicted"/>
<sequence>MIIAAIDPGFSGAIAVVNEEYDCETCDMPVMGTGAKKLVDGNAIQRFLSERDVEYAVIEQVSAMPKQGVSGMFRFGTSYGVALGVLQGMSIPYEPVTPQRWKKAMGVSSDKDHARRVAIERLPRAAQQFERKKDEGRAEAALMALWWFNNGKEYRMAQEVA</sequence>
<dbReference type="InterPro" id="IPR036397">
    <property type="entry name" value="RNaseH_sf"/>
</dbReference>
<dbReference type="InterPro" id="IPR045290">
    <property type="entry name" value="MOC1-like"/>
</dbReference>
<dbReference type="CDD" id="cd22992">
    <property type="entry name" value="MOC1"/>
    <property type="match status" value="1"/>
</dbReference>
<dbReference type="Gene3D" id="3.30.420.10">
    <property type="entry name" value="Ribonuclease H-like superfamily/Ribonuclease H"/>
    <property type="match status" value="1"/>
</dbReference>
<dbReference type="GO" id="GO:0008821">
    <property type="term" value="F:crossover junction DNA endonuclease activity"/>
    <property type="evidence" value="ECO:0007669"/>
    <property type="project" value="InterPro"/>
</dbReference>
<organism evidence="1 2">
    <name type="scientific">Methyloceanibacter caenitepidi</name>
    <dbReference type="NCBI Taxonomy" id="1384459"/>
    <lineage>
        <taxon>Bacteria</taxon>
        <taxon>Pseudomonadati</taxon>
        <taxon>Pseudomonadota</taxon>
        <taxon>Alphaproteobacteria</taxon>
        <taxon>Hyphomicrobiales</taxon>
        <taxon>Hyphomicrobiaceae</taxon>
        <taxon>Methyloceanibacter</taxon>
    </lineage>
</organism>
<protein>
    <submittedName>
        <fullName evidence="1">Uncharacterized protein</fullName>
    </submittedName>
</protein>
<dbReference type="AlphaFoldDB" id="A0A0A8K8M1"/>
<dbReference type="KEGG" id="mcg:GL4_2906"/>
<dbReference type="InterPro" id="IPR012337">
    <property type="entry name" value="RNaseH-like_sf"/>
</dbReference>
<dbReference type="OrthoDB" id="573331at2"/>
<dbReference type="HOGENOM" id="CLU_140844_0_0_5"/>
<name>A0A0A8K8M1_9HYPH</name>
<dbReference type="PANTHER" id="PTHR36015:SF6">
    <property type="entry name" value="HOLLIDAY JUNCTION RESOLVASE MOC1, CHLOROPLASTIC-RELATED"/>
    <property type="match status" value="1"/>
</dbReference>
<dbReference type="EMBL" id="AP014648">
    <property type="protein sequence ID" value="BAQ18339.1"/>
    <property type="molecule type" value="Genomic_DNA"/>
</dbReference>
<dbReference type="SUPFAM" id="SSF53098">
    <property type="entry name" value="Ribonuclease H-like"/>
    <property type="match status" value="1"/>
</dbReference>
<gene>
    <name evidence="1" type="ORF">GL4_2906</name>
</gene>
<keyword evidence="2" id="KW-1185">Reference proteome</keyword>
<accession>A0A0A8K8M1</accession>
<dbReference type="GO" id="GO:0003676">
    <property type="term" value="F:nucleic acid binding"/>
    <property type="evidence" value="ECO:0007669"/>
    <property type="project" value="InterPro"/>
</dbReference>
<dbReference type="PANTHER" id="PTHR36015">
    <property type="entry name" value="HOLLIDAY JUNCTION RESOLVASE MOC1, CHLOROPLASTIC-RELATED"/>
    <property type="match status" value="1"/>
</dbReference>
<dbReference type="RefSeq" id="WP_045368433.1">
    <property type="nucleotide sequence ID" value="NZ_AP014648.1"/>
</dbReference>
<evidence type="ECO:0000313" key="1">
    <source>
        <dbReference type="EMBL" id="BAQ18339.1"/>
    </source>
</evidence>
<dbReference type="STRING" id="1384459.GL4_2906"/>